<keyword evidence="4" id="KW-1185">Reference proteome</keyword>
<dbReference type="EMBL" id="JBIRGQ010000008">
    <property type="protein sequence ID" value="MFH8550675.1"/>
    <property type="molecule type" value="Genomic_DNA"/>
</dbReference>
<keyword evidence="1" id="KW-0812">Transmembrane</keyword>
<sequence>MNATEATFDRGAVHGELERVRLEFRRLLEGAAPADLARRSQGTRWTNEQLLFHMLFGYLLVRPLLLVFSLFGHLPLSVSRVFARLLEAGTVPFDFINYLGPVGGARVLGRRRMADAFDRVIVDLHRRVDAASAARLGHKMHYPYRWDPFFQDVMTVADLYRYPAKHFDFHRAQLTLPGGRCVRVSR</sequence>
<dbReference type="RefSeq" id="WP_397717245.1">
    <property type="nucleotide sequence ID" value="NZ_JBIRGN010000008.1"/>
</dbReference>
<dbReference type="Proteomes" id="UP001610818">
    <property type="component" value="Unassembled WGS sequence"/>
</dbReference>
<feature type="domain" description="DinB-like" evidence="2">
    <location>
        <begin position="16"/>
        <end position="174"/>
    </location>
</feature>
<feature type="transmembrane region" description="Helical" evidence="1">
    <location>
        <begin position="50"/>
        <end position="71"/>
    </location>
</feature>
<evidence type="ECO:0000313" key="3">
    <source>
        <dbReference type="EMBL" id="MFH8550675.1"/>
    </source>
</evidence>
<organism evidence="3 4">
    <name type="scientific">Streptomyces longisporoflavus</name>
    <dbReference type="NCBI Taxonomy" id="28044"/>
    <lineage>
        <taxon>Bacteria</taxon>
        <taxon>Bacillati</taxon>
        <taxon>Actinomycetota</taxon>
        <taxon>Actinomycetes</taxon>
        <taxon>Kitasatosporales</taxon>
        <taxon>Streptomycetaceae</taxon>
        <taxon>Streptomyces</taxon>
    </lineage>
</organism>
<accession>A0ABW7R0A5</accession>
<gene>
    <name evidence="3" type="ORF">ACH4F9_37365</name>
</gene>
<evidence type="ECO:0000259" key="2">
    <source>
        <dbReference type="Pfam" id="PF12867"/>
    </source>
</evidence>
<proteinExistence type="predicted"/>
<dbReference type="Pfam" id="PF12867">
    <property type="entry name" value="DinB_2"/>
    <property type="match status" value="1"/>
</dbReference>
<dbReference type="SUPFAM" id="SSF109854">
    <property type="entry name" value="DinB/YfiT-like putative metalloenzymes"/>
    <property type="match status" value="1"/>
</dbReference>
<comment type="caution">
    <text evidence="3">The sequence shown here is derived from an EMBL/GenBank/DDBJ whole genome shotgun (WGS) entry which is preliminary data.</text>
</comment>
<dbReference type="InterPro" id="IPR024775">
    <property type="entry name" value="DinB-like"/>
</dbReference>
<dbReference type="InterPro" id="IPR034660">
    <property type="entry name" value="DinB/YfiT-like"/>
</dbReference>
<reference evidence="3 4" key="1">
    <citation type="submission" date="2024-10" db="EMBL/GenBank/DDBJ databases">
        <title>The Natural Products Discovery Center: Release of the First 8490 Sequenced Strains for Exploring Actinobacteria Biosynthetic Diversity.</title>
        <authorList>
            <person name="Kalkreuter E."/>
            <person name="Kautsar S.A."/>
            <person name="Yang D."/>
            <person name="Bader C.D."/>
            <person name="Teijaro C.N."/>
            <person name="Fluegel L."/>
            <person name="Davis C.M."/>
            <person name="Simpson J.R."/>
            <person name="Lauterbach L."/>
            <person name="Steele A.D."/>
            <person name="Gui C."/>
            <person name="Meng S."/>
            <person name="Li G."/>
            <person name="Viehrig K."/>
            <person name="Ye F."/>
            <person name="Su P."/>
            <person name="Kiefer A.F."/>
            <person name="Nichols A."/>
            <person name="Cepeda A.J."/>
            <person name="Yan W."/>
            <person name="Fan B."/>
            <person name="Jiang Y."/>
            <person name="Adhikari A."/>
            <person name="Zheng C.-J."/>
            <person name="Schuster L."/>
            <person name="Cowan T.M."/>
            <person name="Smanski M.J."/>
            <person name="Chevrette M.G."/>
            <person name="De Carvalho L.P.S."/>
            <person name="Shen B."/>
        </authorList>
    </citation>
    <scope>NUCLEOTIDE SEQUENCE [LARGE SCALE GENOMIC DNA]</scope>
    <source>
        <strain evidence="3 4">NPDC017990</strain>
    </source>
</reference>
<protein>
    <submittedName>
        <fullName evidence="3">DinB family protein</fullName>
    </submittedName>
</protein>
<keyword evidence="1" id="KW-0472">Membrane</keyword>
<name>A0ABW7R0A5_9ACTN</name>
<keyword evidence="1" id="KW-1133">Transmembrane helix</keyword>
<evidence type="ECO:0000313" key="4">
    <source>
        <dbReference type="Proteomes" id="UP001610818"/>
    </source>
</evidence>
<evidence type="ECO:0000256" key="1">
    <source>
        <dbReference type="SAM" id="Phobius"/>
    </source>
</evidence>